<dbReference type="EMBL" id="PEUE01000008">
    <property type="protein sequence ID" value="PIV38758.1"/>
    <property type="molecule type" value="Genomic_DNA"/>
</dbReference>
<dbReference type="Proteomes" id="UP000229247">
    <property type="component" value="Unassembled WGS sequence"/>
</dbReference>
<feature type="transmembrane region" description="Helical" evidence="1">
    <location>
        <begin position="29"/>
        <end position="48"/>
    </location>
</feature>
<proteinExistence type="predicted"/>
<comment type="caution">
    <text evidence="2">The sequence shown here is derived from an EMBL/GenBank/DDBJ whole genome shotgun (WGS) entry which is preliminary data.</text>
</comment>
<evidence type="ECO:0000313" key="3">
    <source>
        <dbReference type="Proteomes" id="UP000229247"/>
    </source>
</evidence>
<protein>
    <recommendedName>
        <fullName evidence="4">Cell division protein FtsL</fullName>
    </recommendedName>
</protein>
<keyword evidence="1" id="KW-0472">Membrane</keyword>
<keyword evidence="1" id="KW-0812">Transmembrane</keyword>
<reference evidence="3" key="1">
    <citation type="submission" date="2017-09" db="EMBL/GenBank/DDBJ databases">
        <title>Depth-based differentiation of microbial function through sediment-hosted aquifers and enrichment of novel symbionts in the deep terrestrial subsurface.</title>
        <authorList>
            <person name="Probst A.J."/>
            <person name="Ladd B."/>
            <person name="Jarett J.K."/>
            <person name="Geller-Mcgrath D.E."/>
            <person name="Sieber C.M.K."/>
            <person name="Emerson J.B."/>
            <person name="Anantharaman K."/>
            <person name="Thomas B.C."/>
            <person name="Malmstrom R."/>
            <person name="Stieglmeier M."/>
            <person name="Klingl A."/>
            <person name="Woyke T."/>
            <person name="Ryan C.M."/>
            <person name="Banfield J.F."/>
        </authorList>
    </citation>
    <scope>NUCLEOTIDE SEQUENCE [LARGE SCALE GENOMIC DNA]</scope>
</reference>
<accession>A0A2M7D6V2</accession>
<keyword evidence="1" id="KW-1133">Transmembrane helix</keyword>
<name>A0A2M7D6V2_9BACT</name>
<sequence length="119" mass="13157">MEKPLGQKSGYMTYYQGSNSFISNQSGNVALRVAVFFVLVLLTVVYLAQTNQVVAKNFELRAVQQVVEQKQAENQTLTIDLMQSRSLSNLEGAAKSLNLVAVDKINYLKILPGFLALSQ</sequence>
<evidence type="ECO:0008006" key="4">
    <source>
        <dbReference type="Google" id="ProtNLM"/>
    </source>
</evidence>
<evidence type="ECO:0000256" key="1">
    <source>
        <dbReference type="SAM" id="Phobius"/>
    </source>
</evidence>
<evidence type="ECO:0000313" key="2">
    <source>
        <dbReference type="EMBL" id="PIV38758.1"/>
    </source>
</evidence>
<gene>
    <name evidence="2" type="ORF">COS30_00360</name>
</gene>
<organism evidence="2 3">
    <name type="scientific">Candidatus Portnoybacteria bacterium CG02_land_8_20_14_3_00_45_8</name>
    <dbReference type="NCBI Taxonomy" id="1974807"/>
    <lineage>
        <taxon>Bacteria</taxon>
        <taxon>Candidatus Portnoyibacteriota</taxon>
    </lineage>
</organism>
<dbReference type="AlphaFoldDB" id="A0A2M7D6V2"/>